<dbReference type="EMBL" id="CP020121">
    <property type="protein sequence ID" value="AQZ99615.1"/>
    <property type="molecule type" value="Genomic_DNA"/>
</dbReference>
<evidence type="ECO:0000313" key="1">
    <source>
        <dbReference type="EMBL" id="AQZ99615.1"/>
    </source>
</evidence>
<sequence length="83" mass="9222">MKNMKAASVLNEKTCTRCGEDWPADQDFFHYDITKADKLSDDCHACRLSGSNKRRGTAGKLTTELQGLFAALVQKNERSVLAD</sequence>
<gene>
    <name evidence="1" type="ORF">B5M06_16545</name>
</gene>
<dbReference type="KEGG" id="cke:B5M06_16545"/>
<dbReference type="Proteomes" id="UP000242792">
    <property type="component" value="Chromosome"/>
</dbReference>
<accession>A0A1V0BI54</accession>
<name>A0A1V0BI54_9BURK</name>
<proteinExistence type="predicted"/>
<protein>
    <submittedName>
        <fullName evidence="1">Uncharacterized protein</fullName>
    </submittedName>
</protein>
<organism evidence="1 2">
    <name type="scientific">Comamonas kerstersii</name>
    <dbReference type="NCBI Taxonomy" id="225992"/>
    <lineage>
        <taxon>Bacteria</taxon>
        <taxon>Pseudomonadati</taxon>
        <taxon>Pseudomonadota</taxon>
        <taxon>Betaproteobacteria</taxon>
        <taxon>Burkholderiales</taxon>
        <taxon>Comamonadaceae</taxon>
        <taxon>Comamonas</taxon>
    </lineage>
</organism>
<reference evidence="1 2" key="1">
    <citation type="submission" date="2017-03" db="EMBL/GenBank/DDBJ databases">
        <title>Rapid Whole Genome Sequencing of Comamonas kerstersii Causing Continuous ambulatory Peritoneal Dialysis-Associated Peritonitis.</title>
        <authorList>
            <person name="Zheng B."/>
        </authorList>
    </citation>
    <scope>NUCLEOTIDE SEQUENCE [LARGE SCALE GENOMIC DNA]</scope>
    <source>
        <strain evidence="1 2">8943</strain>
    </source>
</reference>
<dbReference type="OrthoDB" id="5892231at2"/>
<dbReference type="AlphaFoldDB" id="A0A1V0BI54"/>
<evidence type="ECO:0000313" key="2">
    <source>
        <dbReference type="Proteomes" id="UP000242792"/>
    </source>
</evidence>